<dbReference type="InterPro" id="IPR001846">
    <property type="entry name" value="VWF_type-D"/>
</dbReference>
<comment type="caution">
    <text evidence="9">The sequence shown here is derived from an EMBL/GenBank/DDBJ whole genome shotgun (WGS) entry which is preliminary data.</text>
</comment>
<gene>
    <name evidence="9" type="ORF">E2I00_003031</name>
</gene>
<evidence type="ECO:0000259" key="8">
    <source>
        <dbReference type="PROSITE" id="PS51233"/>
    </source>
</evidence>
<dbReference type="Pfam" id="PF00094">
    <property type="entry name" value="VWD"/>
    <property type="match status" value="1"/>
</dbReference>
<proteinExistence type="predicted"/>
<keyword evidence="4" id="KW-0472">Membrane</keyword>
<feature type="domain" description="AMOP" evidence="6">
    <location>
        <begin position="212"/>
        <end position="366"/>
    </location>
</feature>
<keyword evidence="5" id="KW-1015">Disulfide bond</keyword>
<feature type="non-terminal residue" evidence="9">
    <location>
        <position position="483"/>
    </location>
</feature>
<keyword evidence="3" id="KW-1133">Transmembrane helix</keyword>
<accession>A0A643BV00</accession>
<organism evidence="9 10">
    <name type="scientific">Balaenoptera physalus</name>
    <name type="common">Fin whale</name>
    <name type="synonym">Balaena physalus</name>
    <dbReference type="NCBI Taxonomy" id="9770"/>
    <lineage>
        <taxon>Eukaryota</taxon>
        <taxon>Metazoa</taxon>
        <taxon>Chordata</taxon>
        <taxon>Craniata</taxon>
        <taxon>Vertebrata</taxon>
        <taxon>Euteleostomi</taxon>
        <taxon>Mammalia</taxon>
        <taxon>Eutheria</taxon>
        <taxon>Laurasiatheria</taxon>
        <taxon>Artiodactyla</taxon>
        <taxon>Whippomorpha</taxon>
        <taxon>Cetacea</taxon>
        <taxon>Mysticeti</taxon>
        <taxon>Balaenopteridae</taxon>
        <taxon>Balaenoptera</taxon>
    </lineage>
</organism>
<evidence type="ECO:0000256" key="3">
    <source>
        <dbReference type="ARBA" id="ARBA00022989"/>
    </source>
</evidence>
<evidence type="ECO:0008006" key="11">
    <source>
        <dbReference type="Google" id="ProtNLM"/>
    </source>
</evidence>
<feature type="domain" description="SMB" evidence="7">
    <location>
        <begin position="1"/>
        <end position="40"/>
    </location>
</feature>
<dbReference type="SMART" id="SM00216">
    <property type="entry name" value="VWD"/>
    <property type="match status" value="1"/>
</dbReference>
<keyword evidence="2" id="KW-0812">Transmembrane</keyword>
<reference evidence="9 10" key="1">
    <citation type="journal article" date="2019" name="PLoS ONE">
        <title>Genomic analyses reveal an absence of contemporary introgressive admixture between fin whales and blue whales, despite known hybrids.</title>
        <authorList>
            <person name="Westbury M.V."/>
            <person name="Petersen B."/>
            <person name="Lorenzen E.D."/>
        </authorList>
    </citation>
    <scope>NUCLEOTIDE SEQUENCE [LARGE SCALE GENOMIC DNA]</scope>
    <source>
        <strain evidence="9">FinWhale-01</strain>
    </source>
</reference>
<evidence type="ECO:0000313" key="10">
    <source>
        <dbReference type="Proteomes" id="UP000437017"/>
    </source>
</evidence>
<evidence type="ECO:0000259" key="6">
    <source>
        <dbReference type="PROSITE" id="PS50856"/>
    </source>
</evidence>
<name>A0A643BV00_BALPH</name>
<keyword evidence="10" id="KW-1185">Reference proteome</keyword>
<evidence type="ECO:0000256" key="2">
    <source>
        <dbReference type="ARBA" id="ARBA00022692"/>
    </source>
</evidence>
<evidence type="ECO:0000313" key="9">
    <source>
        <dbReference type="EMBL" id="KAB0391395.1"/>
    </source>
</evidence>
<dbReference type="PANTHER" id="PTHR13802:SF63">
    <property type="entry name" value="SUSHI DOMAIN-CONTAINING PROTEIN 2"/>
    <property type="match status" value="1"/>
</dbReference>
<dbReference type="InterPro" id="IPR005533">
    <property type="entry name" value="AMOP_dom"/>
</dbReference>
<dbReference type="PANTHER" id="PTHR13802">
    <property type="entry name" value="MUCIN 4-RELATED"/>
    <property type="match status" value="1"/>
</dbReference>
<protein>
    <recommendedName>
        <fullName evidence="11">SMB domain-containing protein</fullName>
    </recommendedName>
</protein>
<dbReference type="Pfam" id="PF03782">
    <property type="entry name" value="AMOP"/>
    <property type="match status" value="1"/>
</dbReference>
<dbReference type="PROSITE" id="PS50958">
    <property type="entry name" value="SMB_2"/>
    <property type="match status" value="1"/>
</dbReference>
<dbReference type="InterPro" id="IPR001212">
    <property type="entry name" value="Somatomedin_B_dom"/>
</dbReference>
<evidence type="ECO:0000256" key="5">
    <source>
        <dbReference type="ARBA" id="ARBA00023157"/>
    </source>
</evidence>
<dbReference type="OrthoDB" id="6051552at2759"/>
<dbReference type="PROSITE" id="PS50856">
    <property type="entry name" value="AMOP"/>
    <property type="match status" value="1"/>
</dbReference>
<dbReference type="GO" id="GO:0016020">
    <property type="term" value="C:membrane"/>
    <property type="evidence" value="ECO:0007669"/>
    <property type="project" value="UniProtKB-SubCell"/>
</dbReference>
<dbReference type="PROSITE" id="PS51233">
    <property type="entry name" value="VWFD"/>
    <property type="match status" value="1"/>
</dbReference>
<feature type="non-terminal residue" evidence="9">
    <location>
        <position position="1"/>
    </location>
</feature>
<evidence type="ECO:0000259" key="7">
    <source>
        <dbReference type="PROSITE" id="PS50958"/>
    </source>
</evidence>
<dbReference type="EMBL" id="SGJD01004616">
    <property type="protein sequence ID" value="KAB0391395.1"/>
    <property type="molecule type" value="Genomic_DNA"/>
</dbReference>
<dbReference type="InterPro" id="IPR051495">
    <property type="entry name" value="Epithelial_Barrier/Signaling"/>
</dbReference>
<dbReference type="AlphaFoldDB" id="A0A643BV00"/>
<evidence type="ECO:0000256" key="1">
    <source>
        <dbReference type="ARBA" id="ARBA00004370"/>
    </source>
</evidence>
<dbReference type="SUPFAM" id="SSF90188">
    <property type="entry name" value="Somatomedin B domain"/>
    <property type="match status" value="1"/>
</dbReference>
<comment type="subcellular location">
    <subcellularLocation>
        <location evidence="1">Membrane</location>
    </subcellularLocation>
</comment>
<feature type="domain" description="VWFD" evidence="8">
    <location>
        <begin position="269"/>
        <end position="459"/>
    </location>
</feature>
<dbReference type="Proteomes" id="UP000437017">
    <property type="component" value="Unassembled WGS sequence"/>
</dbReference>
<dbReference type="SMART" id="SM00723">
    <property type="entry name" value="AMOP"/>
    <property type="match status" value="1"/>
</dbReference>
<dbReference type="InterPro" id="IPR036024">
    <property type="entry name" value="Somatomedin_B-like_dom_sf"/>
</dbReference>
<sequence length="483" mass="52994">AQGNCSHRCGVQDGPCSCHPTCFGLASCCSDIRDFCLEILPYSGSVMGGKDFVVQHLNWSNSTDGVICRFKESIQTRGFVDSSGRVHCVSPLLYETGRIPFTLSMDNGCSFPRSGTWLAESEKSQLVNETRWQYYGTASTQGNLTLTWNTLALPTNSITIELWGYKETGEASRNYQRWKVGALRIVNSKHHAGENNEHALAWHLGDDFRADPVAWARAQCLAWGELEDQLPNFLEELPDCPCTLAQAQADSGRFQRRPSSDCRSYQPPRLASTFGDPHFVTFDGTNFTFNGRGEYVLLEASGTDLRVQARAQTRMTPEGSQDRGTGLTAVAVQEGDSDVVEVRLRDGAGALQVLLNQEVLSFKEQRWMDLKGMFLSVAAGDRVSVMLSSGAGLEVSVQGPFLSVAVLLPNKFLTHTRGLLGTLNDNPSDDFTLRSGQVLTPSASSRELFQFGADLVSCGWLAPPSNGHKEGMRYLVGSTVHFH</sequence>
<evidence type="ECO:0000256" key="4">
    <source>
        <dbReference type="ARBA" id="ARBA00023136"/>
    </source>
</evidence>